<comment type="caution">
    <text evidence="7">The sequence shown here is derived from an EMBL/GenBank/DDBJ whole genome shotgun (WGS) entry which is preliminary data.</text>
</comment>
<dbReference type="SUPFAM" id="SSF47336">
    <property type="entry name" value="ACP-like"/>
    <property type="match status" value="3"/>
</dbReference>
<dbReference type="InterPro" id="IPR006162">
    <property type="entry name" value="Ppantetheine_attach_site"/>
</dbReference>
<dbReference type="CDD" id="cd05930">
    <property type="entry name" value="A_NRPS"/>
    <property type="match status" value="1"/>
</dbReference>
<dbReference type="InterPro" id="IPR001242">
    <property type="entry name" value="Condensation_dom"/>
</dbReference>
<dbReference type="PANTHER" id="PTHR45527">
    <property type="entry name" value="NONRIBOSOMAL PEPTIDE SYNTHETASE"/>
    <property type="match status" value="1"/>
</dbReference>
<dbReference type="InterPro" id="IPR023213">
    <property type="entry name" value="CAT-like_dom_sf"/>
</dbReference>
<keyword evidence="9" id="KW-1185">Reference proteome</keyword>
<dbReference type="InterPro" id="IPR042099">
    <property type="entry name" value="ANL_N_sf"/>
</dbReference>
<feature type="domain" description="Carrier" evidence="6">
    <location>
        <begin position="4169"/>
        <end position="4248"/>
    </location>
</feature>
<dbReference type="STRING" id="1093900.A0A507AQZ2"/>
<evidence type="ECO:0000256" key="5">
    <source>
        <dbReference type="SAM" id="MobiDB-lite"/>
    </source>
</evidence>
<dbReference type="GO" id="GO:0016874">
    <property type="term" value="F:ligase activity"/>
    <property type="evidence" value="ECO:0007669"/>
    <property type="project" value="UniProtKB-KW"/>
</dbReference>
<dbReference type="InterPro" id="IPR000873">
    <property type="entry name" value="AMP-dep_synth/lig_dom"/>
</dbReference>
<dbReference type="Gene3D" id="3.40.50.12780">
    <property type="entry name" value="N-terminal domain of ligase-like"/>
    <property type="match status" value="3"/>
</dbReference>
<keyword evidence="2" id="KW-0596">Phosphopantetheine</keyword>
<evidence type="ECO:0000256" key="4">
    <source>
        <dbReference type="ARBA" id="ARBA00022598"/>
    </source>
</evidence>
<feature type="domain" description="Carrier" evidence="6">
    <location>
        <begin position="3041"/>
        <end position="3118"/>
    </location>
</feature>
<gene>
    <name evidence="7" type="ORF">E0L32_001576</name>
    <name evidence="8" type="ORF">E0L32_001621</name>
</gene>
<dbReference type="Gene3D" id="3.30.559.10">
    <property type="entry name" value="Chloramphenicol acetyltransferase-like domain"/>
    <property type="match status" value="4"/>
</dbReference>
<dbReference type="GO" id="GO:0031177">
    <property type="term" value="F:phosphopantetheine binding"/>
    <property type="evidence" value="ECO:0007669"/>
    <property type="project" value="TreeGrafter"/>
</dbReference>
<feature type="region of interest" description="Disordered" evidence="5">
    <location>
        <begin position="1"/>
        <end position="29"/>
    </location>
</feature>
<evidence type="ECO:0000313" key="9">
    <source>
        <dbReference type="Proteomes" id="UP000319257"/>
    </source>
</evidence>
<dbReference type="PROSITE" id="PS50075">
    <property type="entry name" value="CARRIER"/>
    <property type="match status" value="4"/>
</dbReference>
<dbReference type="EMBL" id="SKBQ01000006">
    <property type="protein sequence ID" value="TPX09116.1"/>
    <property type="molecule type" value="Genomic_DNA"/>
</dbReference>
<dbReference type="PANTHER" id="PTHR45527:SF1">
    <property type="entry name" value="FATTY ACID SYNTHASE"/>
    <property type="match status" value="1"/>
</dbReference>
<name>A0A507AQZ2_9PEZI</name>
<dbReference type="InterPro" id="IPR025110">
    <property type="entry name" value="AMP-bd_C"/>
</dbReference>
<dbReference type="FunFam" id="3.30.300.30:FF:000015">
    <property type="entry name" value="Nonribosomal peptide synthase SidD"/>
    <property type="match status" value="1"/>
</dbReference>
<reference evidence="7 9" key="1">
    <citation type="submission" date="2019-06" db="EMBL/GenBank/DDBJ databases">
        <title>Draft genome sequence of the filamentous fungus Phialemoniopsis curvata isolated from diesel fuel.</title>
        <authorList>
            <person name="Varaljay V.A."/>
            <person name="Lyon W.J."/>
            <person name="Crouch A.L."/>
            <person name="Drake C.E."/>
            <person name="Hollomon J.M."/>
            <person name="Nadeau L.J."/>
            <person name="Nunn H.S."/>
            <person name="Stevenson B.S."/>
            <person name="Bojanowski C.L."/>
            <person name="Crookes-Goodson W.J."/>
        </authorList>
    </citation>
    <scope>NUCLEOTIDE SEQUENCE [LARGE SCALE GENOMIC DNA]</scope>
    <source>
        <strain evidence="7 9">D216</strain>
    </source>
</reference>
<dbReference type="SUPFAM" id="SSF52777">
    <property type="entry name" value="CoA-dependent acyltransferases"/>
    <property type="match status" value="10"/>
</dbReference>
<feature type="domain" description="Carrier" evidence="6">
    <location>
        <begin position="1887"/>
        <end position="1964"/>
    </location>
</feature>
<evidence type="ECO:0000313" key="7">
    <source>
        <dbReference type="EMBL" id="TPX09116.1"/>
    </source>
</evidence>
<dbReference type="InterPro" id="IPR036736">
    <property type="entry name" value="ACP-like_sf"/>
</dbReference>
<dbReference type="InParanoid" id="A0A507AQZ2"/>
<keyword evidence="3" id="KW-0597">Phosphoprotein</keyword>
<evidence type="ECO:0000256" key="2">
    <source>
        <dbReference type="ARBA" id="ARBA00022450"/>
    </source>
</evidence>
<dbReference type="Proteomes" id="UP000319257">
    <property type="component" value="Unassembled WGS sequence"/>
</dbReference>
<dbReference type="NCBIfam" id="NF003417">
    <property type="entry name" value="PRK04813.1"/>
    <property type="match status" value="3"/>
</dbReference>
<dbReference type="GO" id="GO:0044550">
    <property type="term" value="P:secondary metabolite biosynthetic process"/>
    <property type="evidence" value="ECO:0007669"/>
    <property type="project" value="TreeGrafter"/>
</dbReference>
<dbReference type="FunFam" id="3.40.50.12780:FF:000024">
    <property type="entry name" value="Nonribosomal siderophore peptide synthase SidC"/>
    <property type="match status" value="1"/>
</dbReference>
<evidence type="ECO:0000313" key="8">
    <source>
        <dbReference type="EMBL" id="TPX09161.1"/>
    </source>
</evidence>
<evidence type="ECO:0000256" key="3">
    <source>
        <dbReference type="ARBA" id="ARBA00022553"/>
    </source>
</evidence>
<dbReference type="Pfam" id="PF13193">
    <property type="entry name" value="AMP-binding_C"/>
    <property type="match status" value="1"/>
</dbReference>
<dbReference type="PROSITE" id="PS00012">
    <property type="entry name" value="PHOSPHOPANTETHEINE"/>
    <property type="match status" value="3"/>
</dbReference>
<dbReference type="Pfam" id="PF00668">
    <property type="entry name" value="Condensation"/>
    <property type="match status" value="4"/>
</dbReference>
<comment type="pathway">
    <text evidence="1">Siderophore biosynthesis.</text>
</comment>
<dbReference type="Pfam" id="PF00501">
    <property type="entry name" value="AMP-binding"/>
    <property type="match status" value="3"/>
</dbReference>
<feature type="compositionally biased region" description="Basic and acidic residues" evidence="5">
    <location>
        <begin position="4147"/>
        <end position="4156"/>
    </location>
</feature>
<dbReference type="GO" id="GO:0005737">
    <property type="term" value="C:cytoplasm"/>
    <property type="evidence" value="ECO:0007669"/>
    <property type="project" value="TreeGrafter"/>
</dbReference>
<accession>A0A507AQZ2</accession>
<proteinExistence type="predicted"/>
<dbReference type="InterPro" id="IPR045851">
    <property type="entry name" value="AMP-bd_C_sf"/>
</dbReference>
<dbReference type="InterPro" id="IPR009081">
    <property type="entry name" value="PP-bd_ACP"/>
</dbReference>
<organism evidence="7 9">
    <name type="scientific">Thyridium curvatum</name>
    <dbReference type="NCBI Taxonomy" id="1093900"/>
    <lineage>
        <taxon>Eukaryota</taxon>
        <taxon>Fungi</taxon>
        <taxon>Dikarya</taxon>
        <taxon>Ascomycota</taxon>
        <taxon>Pezizomycotina</taxon>
        <taxon>Sordariomycetes</taxon>
        <taxon>Sordariomycetidae</taxon>
        <taxon>Thyridiales</taxon>
        <taxon>Thyridiaceae</taxon>
        <taxon>Thyridium</taxon>
    </lineage>
</organism>
<dbReference type="OrthoDB" id="416786at2759"/>
<evidence type="ECO:0000256" key="1">
    <source>
        <dbReference type="ARBA" id="ARBA00004924"/>
    </source>
</evidence>
<dbReference type="GeneID" id="41969023"/>
<feature type="domain" description="Carrier" evidence="6">
    <location>
        <begin position="3609"/>
        <end position="3687"/>
    </location>
</feature>
<dbReference type="GO" id="GO:0043041">
    <property type="term" value="P:amino acid activation for nonribosomal peptide biosynthetic process"/>
    <property type="evidence" value="ECO:0007669"/>
    <property type="project" value="TreeGrafter"/>
</dbReference>
<dbReference type="Pfam" id="PF00550">
    <property type="entry name" value="PP-binding"/>
    <property type="match status" value="3"/>
</dbReference>
<dbReference type="SUPFAM" id="SSF56801">
    <property type="entry name" value="Acetyl-CoA synthetase-like"/>
    <property type="match status" value="3"/>
</dbReference>
<dbReference type="Gene3D" id="1.10.1200.10">
    <property type="entry name" value="ACP-like"/>
    <property type="match status" value="3"/>
</dbReference>
<feature type="region of interest" description="Disordered" evidence="5">
    <location>
        <begin position="4143"/>
        <end position="4168"/>
    </location>
</feature>
<dbReference type="EMBL" id="SKBQ01000006">
    <property type="protein sequence ID" value="TPX09161.1"/>
    <property type="molecule type" value="Genomic_DNA"/>
</dbReference>
<sequence length="4736" mass="516757">MSPNRGPVTKLRPLHTRIEDDETSPTTQLGWKSSLASTTSQTTVRQAFVRLVNLIAIVEPGEAFCIEDTTRGGYILAHAGDSTQDGSSTFVHCGENHVDVPTDFSIGPGKALQLHAADDHVRLIALARVVSQPGLDSLGQMLLDLIFDHDHRHSKGFAPWTQPSILNYPPQERPISLWPAESQARHQALLHHWFENRVKDCPQRVALDFLTNSESGTRTQYTYQQLSNAATALATKLYHTSPKSNATIKTVAVRIGPSPELYISYLAALKAGFSFCPIPVDAPQERIDTLLADLKPVVVLVGEPGGLETETETTSVTEFLEARNVEPKPLPPIPTTENDAAYVLYTSGTTGTPKGVVVSHLSAACTLTSLSNLYGFCSSGTPNPDRPVRWFQGASPTFDISLFEIFWTLSTGSTLCCAPRHLTMQNIDQVITTLKADITNVTPSFASLIDPSSLRGLMVGGEAPNTRLLQDFSRYNPSTSDTRSVPQGIYNGYGPTEVTIYSLAQEHVPGNQRGSIIGSPLATCGVLIVGEQSSELQPVPMGAAGELVLTGPQVSKIGYLNRPEETAKAFLDHDQWGRIYRTGDRARVVWNEAGEPVVEFLGRISDAQVKLSGRRVELGEIENVLASKAQGVQQTLACVWKAQSGTSGSERVVSLVVVNPKSALSFDVVREQCMEAARRHLPDYMRPVRIFQVDALPRSASGKVDRKAASEYVRTSWQGLETRVTRDSEAEVLDSAEDAHLEAELVKILSTIISSDSTSKISLTATTLLAETGVDSLHAMRLLREIRRRWPDCKHLQPSLALLLDPGTSIRSVFFPSTSTGTTCSSLTVGRVTAQRRVAEFASRHTAEALEKLGGIGNDDIEMVLPATSTQSQLAVSFGIDRRNYISYTVLPLQADASLDALEKAVTYTLEGQAIYRCAFVPCNDDLSPFAQVVLKPDAYRRWTRDSPRIVRHRGDARASSAQYWTGLAERYLDFESQKLYQVQIVEPDTESGGLLVISVAHCLCDGASLDVLLRDISRQYAGLSPLPRLSIKDVILDWASNVHPETDRHWKDSLIGWETESFHALSGNNLKSPAPGVPAYYGHAVVQIASDLHWQKLEAHSRILGASPLAALQAAWSLLLQIFSEANTGDVVFGSVLSGQHEAAHAPTFSVVPCRVALPDRQTVHELLSNLNSSSRLALCRRHMSFGVFEALPYNTALALQTYTPPEDGSDGAMAPWTDVLNPAIRYDFDVFAEVFPSGPLVGGKRIDSMVFKITYRDDALSEISARIIVKQFAAMTAALLTCKADDLVHSLPARLPRSLLSAEGSLPVPIEDSAEEECQKKGRADVLHAQLEKQAEATPDLLALSFYAALDANPIELTYAELDARANGLANILREEDVGVIPICMHRSVELYVSILAILKAGSAWSPIDETSPIQRRTSLIARTQGKLLLTNTDSYPLVEPCLAHESLAGVRVILVDHYADKKTSVRAKPRQSILASRPAISGQDLAYLLWTSGTTGEPKGVMIQHYAASNAMRDLQTRVEHDDRTGQVRTLQLSAYSFDVFVQDLFYTWGLAGSVISGTRELILGTFADFVNKSRPTHAHLTPSFGASINVEEIRGSTLQFVTFIGEKLTEDVAEAWAAPGVTTKAYNTYGPAENAVVSTMRQFFGKSRDEAKAANVGFPLTSCTAYVVREVADPTDVTKKRWELVPRYGVGELALGGAQVAKGYLNNEAKTTKAFIQGGPGIDERIYLTGDMVRLNDHGFEFLGRNDDLVKITGIRIELSEISAACASIKSEEPAVEHVETLYLPRPGVSGGDADHKVVVTFVSVKKQAVDTAKIRMQVLQKAREMLPAYMVPGHVVVLDTTMPRTASNKVDRKVLQAIYNLADLNVLAGRDAAAGDGSDIKTMWPKEQLSVLKTIAENNRMQLDSLNPNDSLAGLGFSSLQVTKLAWALRREMKCTVGVLELMRCQTLGELVEVVLNSMKKAKSLREPTTEQTPETSWVTTVRETLTKSLHGDARPKNTSYILPATPVQESLLVETMIGAEAYWSHRLFDLGHLGQIDVSRLKDSWTAAAAQLDILRTVFVPLSQLSVRDGQNMSIGQWARRHGVHAVVLQLVLDQPNIYWTTVQHADAESLASLAQKAQVKLSPLGGDTPRPPWAVTFCEIESKVMLSMHHSLHDAESSRMILKIVASLYRNPIQAISSSLSMSRGMELGLLPPIAQRDKAFSAWSRRLHNLVESDGALNAPFPDLTGSRQKQERTIRSIKATIPRELLKNAADAPDLPRLVQSAFGCVLAAVLELKTVVLGQTVTQRILHPDLARVVGPAMATLPVVIRAHATSAQELWAEMSRDALSLGQSAHSLHPVDIKKMINEGSGDSNTPFPALFVYHPAGDDDHVDAGVEMFREVGQALPLNVEHPMALNIFEGENIIELTGNSQRISQPMLELMLDQILAQACAMLEHPEVPLLRLSNYMDRQLVSTVGEHADLVGTAIVRNPADLVSKQAAEHPDWIAVEEIFLDNGEDGEDKITTSTITYREFQVLVNAIASKLISHEARLKPDDVVALYLDRDTKSMAAILAIFKPGYIYLPIDGDLPAARKQLLIRDANAKLVISTESLVGDLDLDISSTPAVLLPEGGDELNIILSWPCTITNDSVKTGDGGYLLYTSGSTGQPKGVRVTNENLLHFISAMTQRLIEANADTAKLGGVGKYLNVASRAFDTHLTSMLAPWHLGFRSAIGKDRNGIFASLQQVINEVQITHMGSVPSVLFQLGLRLKDVPSMRVLTFGGEKASHELFEQLNTGSPKAALMNFYGPTEATVGCLSHIVGHHSNARNLGLPLPGLEALLLVQGEGDEQVLARKGQPGEFCIAGPQVAVGYLNRPEENAKGFQYTTLLGVGKKRIYRTGDIMRMMHDGTVEFLGRRDQQTKIRGQRFELGEVEAFIKKTVAEQGALDVAAAVVEQRLFGFLARKTHTMLKAEFEAEPEVLSQQSQALQAVAISVEKECQQRLPAFMVPEMVWVSKIPYLAASGKVDTKLLIKLARDFTALQESPLAPSSQATSRTTPLSGAEAEVIAALEEVMGNKVVATPASAIHSLGIDSLSGMHLVAVLKRRGFAKITLADLLSPFCSIGSLARAAGSDVTFDKLLTPPGTPPEEPSLDDLGPSANHLKGANVAAVLRCLPLQAPLVALSLNWLGSEGETLEVPYVTHFNFELAPGTNMVQWKEAAARVVSSEAMLRTCFIQREQDGQIFQVVLESPPSPFDRGEDSAAAIVAHMSSRPPVRLQIHKDRPSGKIIASIKLHHALYDGVAMATLRNKMEQAYADGHPTAASGARSLFTLQSLANHCDLADQEIQVLRSAWQARLHGMQPCRIGKDADQDGNYAMARATRCLAYTSAELQTRLKLKGGNISASTAFQLATTLCLAYLTKKPSIVYGFTKSLRPLLSHVAEGVDGFVGPCLNTVVHAVALGSGSETLPRLAERVHQSHADACQGKMPLVTADMIQRWAGLKEKLFDSLLTINVVPTDGESVNREITPGAMIPLPGKSRIDMALTIDIDLHSDGKIDLMLSSAGFLNAAQLQDLGILFEKVVAEAANKSATVEQFVSVNYDTNYGPTPDDAYISAEPKPTGKDFEAALACVKSTACRLLHLDERELNAKSPESTSLYQLGLDSINVLPFIKLINKSQGVKITPNAVIRARTLQGVASLVDKARSRSDVPGTIKAESNAQVGNSNSHLLPYEQTLQQVAGDLLFIATPLQEGMLSASMAFADQAYMYTHAMQLSQAAMKQDTPTFELFFIAVNDTVQACEILRTRFIFTNRDDAPWVGVISPTEQSDLVNWSVSKRGAVQLKIHHALYDAQSIRAIWQLLHENYAKRLAGHGEGRDEQPPARYLFRPLAKAFAMVQKSAVTFWTKTVQDYTYTPVVLSEESLHASSSFYFCLDAADMSSLQTKCRTANVTPKAAMQLAWAKVLCESLYKQADIVFGEVITASSDDDDNLVMGPTINTVPVRVKLARQQSTMAIEKALSDLQALSDNARGSNGMASLRAVQTAWRSTRAGAANTSAGLFQSLFVYDGMIESDGNRTSPELLIPAQAQTQDDSKTGGGSPAYDDYPLIVSFRIKDGALHGALRAKVSSEEAFYLGKQLEAALRYIVLEELHNPALEASHTYPTATPKHEPHRHGETGLNEGGNSVEVGGSTEKRDAVLALVKRIVGDKIRGKKIDHNTKLVNVGLDSISAIRFSKILNKQLGIHVSVFEIIRGASVRDIAKKSGPVEKSTAQKPKGQLALQGRQLKKSVAEKLDLAEAQIKSVVPVLPGQRHTLQQWIQSGKRFFEAPWVYRVDEESIDVDKVKTFWEALCNAHEVLRTTFVYTEGPSDLIQVTLDERVSAATRFLGVHDNKISIQDLISQHVREGNSTPSDLKEPPARLSFIHASNGKAVVLRVHHALYDAWSIKMIQKDLVALFNSEMLPVYPSVESAMQNINSFRQPGAEQTYWKQHLASAQDTIIQSEVAVSDARKAPMGPHFKATYADLLPQSIADILNGAISNKARTSAALIAAYGRTLGKLTGRSQPTFGVNYSSRSLSSADGEHTLDLTGVSIPTMTVVPLSLNLPALPGQQLLDAVQDHLAQLARFAQADGLHRLSPRYNSYINILYSEESVDLQSRHTEQADILQRHKMGEPLASDYFTKTTPSFIESTIDGLDTSSMHDQQLYFNILVRQNGNVTINVSGDKDLLRGDQSLVTRLVEEFGAELVELIKHQYVVF</sequence>
<keyword evidence="4" id="KW-0436">Ligase</keyword>
<dbReference type="InterPro" id="IPR020845">
    <property type="entry name" value="AMP-binding_CS"/>
</dbReference>
<dbReference type="RefSeq" id="XP_030990827.1">
    <property type="nucleotide sequence ID" value="XM_031135670.1"/>
</dbReference>
<dbReference type="Gene3D" id="3.30.559.30">
    <property type="entry name" value="Nonribosomal peptide synthetase, condensation domain"/>
    <property type="match status" value="5"/>
</dbReference>
<dbReference type="PROSITE" id="PS00455">
    <property type="entry name" value="AMP_BINDING"/>
    <property type="match status" value="3"/>
</dbReference>
<dbReference type="Gene3D" id="3.30.300.30">
    <property type="match status" value="3"/>
</dbReference>
<evidence type="ECO:0000259" key="6">
    <source>
        <dbReference type="PROSITE" id="PS50075"/>
    </source>
</evidence>
<protein>
    <recommendedName>
        <fullName evidence="6">Carrier domain-containing protein</fullName>
    </recommendedName>
</protein>